<proteinExistence type="inferred from homology"/>
<gene>
    <name evidence="9" type="ORF">C4K88_08125</name>
</gene>
<keyword evidence="5" id="KW-0067">ATP-binding</keyword>
<dbReference type="InterPro" id="IPR051451">
    <property type="entry name" value="PhoH2-like"/>
</dbReference>
<evidence type="ECO:0000313" key="9">
    <source>
        <dbReference type="EMBL" id="PPB49637.1"/>
    </source>
</evidence>
<dbReference type="Gene3D" id="3.40.50.300">
    <property type="entry name" value="P-loop containing nucleotide triphosphate hydrolases"/>
    <property type="match status" value="1"/>
</dbReference>
<dbReference type="PANTHER" id="PTHR30473:SF2">
    <property type="entry name" value="PIN DOMAIN-CONTAINING PROTEIN"/>
    <property type="match status" value="1"/>
</dbReference>
<accession>A0A2S5IYM6</accession>
<dbReference type="InterPro" id="IPR003714">
    <property type="entry name" value="PhoH"/>
</dbReference>
<dbReference type="InterPro" id="IPR002716">
    <property type="entry name" value="PIN_dom"/>
</dbReference>
<evidence type="ECO:0000256" key="4">
    <source>
        <dbReference type="ARBA" id="ARBA00022801"/>
    </source>
</evidence>
<dbReference type="SUPFAM" id="SSF88723">
    <property type="entry name" value="PIN domain-like"/>
    <property type="match status" value="1"/>
</dbReference>
<organism evidence="9 10">
    <name type="scientific">Arthrobacter pityocampae</name>
    <dbReference type="NCBI Taxonomy" id="547334"/>
    <lineage>
        <taxon>Bacteria</taxon>
        <taxon>Bacillati</taxon>
        <taxon>Actinomycetota</taxon>
        <taxon>Actinomycetes</taxon>
        <taxon>Micrococcales</taxon>
        <taxon>Micrococcaceae</taxon>
        <taxon>Arthrobacter</taxon>
    </lineage>
</organism>
<keyword evidence="4" id="KW-0378">Hydrolase</keyword>
<evidence type="ECO:0000259" key="8">
    <source>
        <dbReference type="SMART" id="SM00670"/>
    </source>
</evidence>
<dbReference type="GO" id="GO:0046872">
    <property type="term" value="F:metal ion binding"/>
    <property type="evidence" value="ECO:0007669"/>
    <property type="project" value="UniProtKB-KW"/>
</dbReference>
<dbReference type="Proteomes" id="UP000239297">
    <property type="component" value="Unassembled WGS sequence"/>
</dbReference>
<dbReference type="AlphaFoldDB" id="A0A2S5IYM6"/>
<dbReference type="SMART" id="SM00670">
    <property type="entry name" value="PINc"/>
    <property type="match status" value="1"/>
</dbReference>
<evidence type="ECO:0000256" key="3">
    <source>
        <dbReference type="ARBA" id="ARBA00022741"/>
    </source>
</evidence>
<dbReference type="InterPro" id="IPR027417">
    <property type="entry name" value="P-loop_NTPase"/>
</dbReference>
<evidence type="ECO:0000256" key="6">
    <source>
        <dbReference type="ARBA" id="ARBA00022842"/>
    </source>
</evidence>
<dbReference type="SUPFAM" id="SSF52540">
    <property type="entry name" value="P-loop containing nucleoside triphosphate hydrolases"/>
    <property type="match status" value="1"/>
</dbReference>
<evidence type="ECO:0000256" key="1">
    <source>
        <dbReference type="ARBA" id="ARBA00022722"/>
    </source>
</evidence>
<dbReference type="GO" id="GO:0004518">
    <property type="term" value="F:nuclease activity"/>
    <property type="evidence" value="ECO:0007669"/>
    <property type="project" value="UniProtKB-KW"/>
</dbReference>
<dbReference type="Gene3D" id="3.40.50.1010">
    <property type="entry name" value="5'-nuclease"/>
    <property type="match status" value="1"/>
</dbReference>
<protein>
    <submittedName>
        <fullName evidence="9">Ribonuclease</fullName>
    </submittedName>
</protein>
<evidence type="ECO:0000256" key="2">
    <source>
        <dbReference type="ARBA" id="ARBA00022723"/>
    </source>
</evidence>
<dbReference type="Pfam" id="PF02562">
    <property type="entry name" value="PhoH"/>
    <property type="match status" value="1"/>
</dbReference>
<dbReference type="OrthoDB" id="9766527at2"/>
<dbReference type="EMBL" id="PRKW01000003">
    <property type="protein sequence ID" value="PPB49637.1"/>
    <property type="molecule type" value="Genomic_DNA"/>
</dbReference>
<reference evidence="9 10" key="1">
    <citation type="journal article" date="2014" name="Int. J. Syst. Evol. Microbiol.">
        <title>Arthrobacter pityocampae sp. nov., isolated from Thaumetopoea pityocampa (Lep., Thaumetopoeidae).</title>
        <authorList>
            <person name="Ince I.A."/>
            <person name="Demirbag Z."/>
            <person name="Kati H."/>
        </authorList>
    </citation>
    <scope>NUCLEOTIDE SEQUENCE [LARGE SCALE GENOMIC DNA]</scope>
    <source>
        <strain evidence="9 10">Tp2</strain>
    </source>
</reference>
<comment type="caution">
    <text evidence="9">The sequence shown here is derived from an EMBL/GenBank/DDBJ whole genome shotgun (WGS) entry which is preliminary data.</text>
</comment>
<dbReference type="GO" id="GO:0005829">
    <property type="term" value="C:cytosol"/>
    <property type="evidence" value="ECO:0007669"/>
    <property type="project" value="TreeGrafter"/>
</dbReference>
<dbReference type="InterPro" id="IPR029060">
    <property type="entry name" value="PIN-like_dom_sf"/>
</dbReference>
<sequence>MQPPRSGVPVVTTGIPSPDAPPRRCYVVDTSVLLSDPRAVLRFEEHQVVLPVVVISELEGKRNDPELGYFARKALGLLDDLRVAHGGLDRDIPLGDEGGSLRVELNHVSPDVLPVGFRSGDNDARILAVAKSLAVEGRDVTVVSKDLPLRLKASAMGLQAEEYRNEFVRDSGWTGVAELDATAEEVDALYQQETVFVAGAAEQPVNTGVILVSPRGSALGRVGADKHVRRVRGDRDVFGLHGRSAEQRLAIDLLLDPEVGIVSLGGRAGTGKSALALCAGLEAVLERREHRKVVVFRPLYAVGGQDLGYLPGGETDKMNPWAQAVFDTLGALVSQEVLDEVLDRGMLEVLPLTHIRGRSLHDSFVIVDEAQSLEKNVLLTVMSRIGQQSRIVLTHDVAQRDNLRVGRHDGIAAVIEILKGHPLFGHVTLTRSERSPIAALVTDLLEGTEL</sequence>
<dbReference type="GO" id="GO:0005524">
    <property type="term" value="F:ATP binding"/>
    <property type="evidence" value="ECO:0007669"/>
    <property type="project" value="UniProtKB-KW"/>
</dbReference>
<comment type="similarity">
    <text evidence="7">In the N-terminal section; belongs to the PINc/VapC protein family.</text>
</comment>
<dbReference type="CDD" id="cd09883">
    <property type="entry name" value="PIN_VapC_PhoHL-ATPase"/>
    <property type="match status" value="1"/>
</dbReference>
<feature type="domain" description="PIN" evidence="8">
    <location>
        <begin position="24"/>
        <end position="151"/>
    </location>
</feature>
<evidence type="ECO:0000313" key="10">
    <source>
        <dbReference type="Proteomes" id="UP000239297"/>
    </source>
</evidence>
<evidence type="ECO:0000256" key="5">
    <source>
        <dbReference type="ARBA" id="ARBA00022840"/>
    </source>
</evidence>
<evidence type="ECO:0000256" key="7">
    <source>
        <dbReference type="ARBA" id="ARBA00046345"/>
    </source>
</evidence>
<keyword evidence="2" id="KW-0479">Metal-binding</keyword>
<keyword evidence="1" id="KW-0540">Nuclease</keyword>
<dbReference type="PANTHER" id="PTHR30473">
    <property type="entry name" value="PROTEIN PHOH"/>
    <property type="match status" value="1"/>
</dbReference>
<keyword evidence="10" id="KW-1185">Reference proteome</keyword>
<keyword evidence="6" id="KW-0460">Magnesium</keyword>
<dbReference type="GO" id="GO:0016787">
    <property type="term" value="F:hydrolase activity"/>
    <property type="evidence" value="ECO:0007669"/>
    <property type="project" value="UniProtKB-KW"/>
</dbReference>
<name>A0A2S5IYM6_9MICC</name>
<dbReference type="Pfam" id="PF13638">
    <property type="entry name" value="PIN_4"/>
    <property type="match status" value="1"/>
</dbReference>
<keyword evidence="3" id="KW-0547">Nucleotide-binding</keyword>